<dbReference type="KEGG" id="asim:FE240_10580"/>
<keyword evidence="3" id="KW-0949">S-adenosyl-L-methionine</keyword>
<evidence type="ECO:0000256" key="4">
    <source>
        <dbReference type="ARBA" id="ARBA00022694"/>
    </source>
</evidence>
<accession>A0A5J6WXZ4</accession>
<evidence type="ECO:0000313" key="8">
    <source>
        <dbReference type="Proteomes" id="UP000594034"/>
    </source>
</evidence>
<evidence type="ECO:0000256" key="2">
    <source>
        <dbReference type="ARBA" id="ARBA00022679"/>
    </source>
</evidence>
<protein>
    <recommendedName>
        <fullName evidence="1">tRNA-uridine aminocarboxypropyltransferase</fullName>
        <ecNumber evidence="1">2.5.1.25</ecNumber>
    </recommendedName>
</protein>
<gene>
    <name evidence="7" type="ORF">FE240_10580</name>
</gene>
<keyword evidence="4" id="KW-0819">tRNA processing</keyword>
<evidence type="ECO:0000256" key="5">
    <source>
        <dbReference type="ARBA" id="ARBA00034489"/>
    </source>
</evidence>
<evidence type="ECO:0000313" key="7">
    <source>
        <dbReference type="EMBL" id="QFI55091.1"/>
    </source>
</evidence>
<evidence type="ECO:0000259" key="6">
    <source>
        <dbReference type="SMART" id="SM01144"/>
    </source>
</evidence>
<evidence type="ECO:0000256" key="3">
    <source>
        <dbReference type="ARBA" id="ARBA00022691"/>
    </source>
</evidence>
<dbReference type="GO" id="GO:0016432">
    <property type="term" value="F:tRNA-uridine aminocarboxypropyltransferase activity"/>
    <property type="evidence" value="ECO:0007669"/>
    <property type="project" value="UniProtKB-EC"/>
</dbReference>
<keyword evidence="8" id="KW-1185">Reference proteome</keyword>
<organism evidence="7 8">
    <name type="scientific">Aeromonas simiae</name>
    <dbReference type="NCBI Taxonomy" id="218936"/>
    <lineage>
        <taxon>Bacteria</taxon>
        <taxon>Pseudomonadati</taxon>
        <taxon>Pseudomonadota</taxon>
        <taxon>Gammaproteobacteria</taxon>
        <taxon>Aeromonadales</taxon>
        <taxon>Aeromonadaceae</taxon>
        <taxon>Aeromonas</taxon>
    </lineage>
</organism>
<dbReference type="EC" id="2.5.1.25" evidence="1"/>
<dbReference type="EMBL" id="CP040449">
    <property type="protein sequence ID" value="QFI55091.1"/>
    <property type="molecule type" value="Genomic_DNA"/>
</dbReference>
<dbReference type="AlphaFoldDB" id="A0A5J6WXZ4"/>
<reference evidence="7 8" key="1">
    <citation type="submission" date="2019-05" db="EMBL/GenBank/DDBJ databases">
        <title>OXA-830, a novel chromosomally encoded expanded-spectrum class D beta-lactamase in Aeromonas simiae.</title>
        <authorList>
            <person name="Zhou W."/>
            <person name="Chen Q."/>
        </authorList>
    </citation>
    <scope>NUCLEOTIDE SEQUENCE [LARGE SCALE GENOMIC DNA]</scope>
    <source>
        <strain evidence="7 8">A6</strain>
    </source>
</reference>
<sequence>MAERWNEIASFGTQIHSTHNSNERAAAATHPDFSVNTTQGSRQASSRYCTDCRRALKACLCAHLPRIDNPTALLVLQHPNEATHPKGTAHLLTGSLRRAELRVGDDWERDNALMAVLTAAPHYLLWPDETAQPLSALPAEPAARFVLLDGTWRKCYRMLMENPTLAALPRVAIAPRRGHYQIRKAPFNGALSTLEAGYHLLCEWEGEPARYAPLWHLFERFNAQWLAFSQAKRGE</sequence>
<dbReference type="InterPro" id="IPR039262">
    <property type="entry name" value="DTWD2/TAPT"/>
</dbReference>
<dbReference type="PANTHER" id="PTHR21392">
    <property type="entry name" value="TRNA-URIDINE AMINOCARBOXYPROPYLTRANSFERASE 2"/>
    <property type="match status" value="1"/>
</dbReference>
<evidence type="ECO:0000256" key="1">
    <source>
        <dbReference type="ARBA" id="ARBA00012386"/>
    </source>
</evidence>
<feature type="domain" description="DTW" evidence="6">
    <location>
        <begin position="45"/>
        <end position="230"/>
    </location>
</feature>
<dbReference type="InterPro" id="IPR005636">
    <property type="entry name" value="DTW"/>
</dbReference>
<name>A0A5J6WXZ4_9GAMM</name>
<comment type="similarity">
    <text evidence="5">Belongs to the TDD superfamily. DTWD2 family.</text>
</comment>
<proteinExistence type="inferred from homology"/>
<keyword evidence="2" id="KW-0808">Transferase</keyword>
<dbReference type="RefSeq" id="WP_193000800.1">
    <property type="nucleotide sequence ID" value="NZ_CP040449.1"/>
</dbReference>
<dbReference type="SMART" id="SM01144">
    <property type="entry name" value="DTW"/>
    <property type="match status" value="1"/>
</dbReference>
<dbReference type="Pfam" id="PF03942">
    <property type="entry name" value="DTW"/>
    <property type="match status" value="1"/>
</dbReference>
<dbReference type="PANTHER" id="PTHR21392:SF0">
    <property type="entry name" value="TRNA-URIDINE AMINOCARBOXYPROPYLTRANSFERASE 2"/>
    <property type="match status" value="1"/>
</dbReference>
<dbReference type="Proteomes" id="UP000594034">
    <property type="component" value="Chromosome"/>
</dbReference>
<dbReference type="GO" id="GO:0008033">
    <property type="term" value="P:tRNA processing"/>
    <property type="evidence" value="ECO:0007669"/>
    <property type="project" value="UniProtKB-KW"/>
</dbReference>